<keyword evidence="2" id="KW-1185">Reference proteome</keyword>
<protein>
    <submittedName>
        <fullName evidence="1">Uncharacterized protein</fullName>
    </submittedName>
</protein>
<name>A0A1H0PWU2_9BACI</name>
<organism evidence="1 2">
    <name type="scientific">Litchfieldia salsa</name>
    <dbReference type="NCBI Taxonomy" id="930152"/>
    <lineage>
        <taxon>Bacteria</taxon>
        <taxon>Bacillati</taxon>
        <taxon>Bacillota</taxon>
        <taxon>Bacilli</taxon>
        <taxon>Bacillales</taxon>
        <taxon>Bacillaceae</taxon>
        <taxon>Litchfieldia</taxon>
    </lineage>
</organism>
<dbReference type="STRING" id="930152.SAMN05216565_101500"/>
<accession>A0A1H0PWU2</accession>
<evidence type="ECO:0000313" key="2">
    <source>
        <dbReference type="Proteomes" id="UP000199159"/>
    </source>
</evidence>
<evidence type="ECO:0000313" key="1">
    <source>
        <dbReference type="EMBL" id="SDP09563.1"/>
    </source>
</evidence>
<reference evidence="2" key="1">
    <citation type="submission" date="2016-10" db="EMBL/GenBank/DDBJ databases">
        <authorList>
            <person name="Varghese N."/>
            <person name="Submissions S."/>
        </authorList>
    </citation>
    <scope>NUCLEOTIDE SEQUENCE [LARGE SCALE GENOMIC DNA]</scope>
    <source>
        <strain evidence="2">IBRC-M10078</strain>
    </source>
</reference>
<proteinExistence type="predicted"/>
<dbReference type="RefSeq" id="WP_386821592.1">
    <property type="nucleotide sequence ID" value="NZ_JBHUOE010000009.1"/>
</dbReference>
<sequence>MRTLIARVRTEQSLLVKGDERVKDVANAIHIGELIAVSRVFQLNPYKMITLIENGLMEVFESKEGFLNKYGKKETYEELEDWCELNNGKVITKPK</sequence>
<dbReference type="AlphaFoldDB" id="A0A1H0PWU2"/>
<gene>
    <name evidence="1" type="ORF">SAMN05216565_101500</name>
</gene>
<dbReference type="Proteomes" id="UP000199159">
    <property type="component" value="Unassembled WGS sequence"/>
</dbReference>
<dbReference type="EMBL" id="FNJU01000001">
    <property type="protein sequence ID" value="SDP09563.1"/>
    <property type="molecule type" value="Genomic_DNA"/>
</dbReference>